<evidence type="ECO:0000256" key="5">
    <source>
        <dbReference type="SAM" id="MobiDB-lite"/>
    </source>
</evidence>
<comment type="caution">
    <text evidence="7">The sequence shown here is derived from an EMBL/GenBank/DDBJ whole genome shotgun (WGS) entry which is preliminary data.</text>
</comment>
<name>A0AB34PR67_CANAX</name>
<feature type="domain" description="LicD/FKTN/FKRP nucleotidyltransferase" evidence="6">
    <location>
        <begin position="607"/>
        <end position="726"/>
    </location>
</feature>
<dbReference type="SMR" id="A0AB34PR67"/>
<protein>
    <recommendedName>
        <fullName evidence="6">LicD/FKTN/FKRP nucleotidyltransferase domain-containing protein</fullName>
    </recommendedName>
</protein>
<dbReference type="AlphaFoldDB" id="A0AB34PR67"/>
<evidence type="ECO:0000313" key="8">
    <source>
        <dbReference type="Proteomes" id="UP000030161"/>
    </source>
</evidence>
<dbReference type="InterPro" id="IPR009644">
    <property type="entry name" value="FKTN/MNN4/W02B3.4-1"/>
</dbReference>
<dbReference type="InterPro" id="IPR007074">
    <property type="entry name" value="LicD/FKTN/FKRP_NTP_transf"/>
</dbReference>
<feature type="region of interest" description="Disordered" evidence="5">
    <location>
        <begin position="299"/>
        <end position="348"/>
    </location>
</feature>
<evidence type="ECO:0000313" key="7">
    <source>
        <dbReference type="EMBL" id="KGR09152.1"/>
    </source>
</evidence>
<dbReference type="PANTHER" id="PTHR15407">
    <property type="entry name" value="FUKUTIN-RELATED"/>
    <property type="match status" value="1"/>
</dbReference>
<evidence type="ECO:0000256" key="1">
    <source>
        <dbReference type="ARBA" id="ARBA00004167"/>
    </source>
</evidence>
<accession>A0AB34PR67</accession>
<dbReference type="PANTHER" id="PTHR15407:SF28">
    <property type="entry name" value="RIBITOL-5-PHOSPHATE TRANSFERASE FKTN"/>
    <property type="match status" value="1"/>
</dbReference>
<feature type="compositionally biased region" description="Basic and acidic residues" evidence="5">
    <location>
        <begin position="314"/>
        <end position="348"/>
    </location>
</feature>
<gene>
    <name evidence="7" type="ORF">MG3_03910</name>
</gene>
<reference evidence="7 8" key="1">
    <citation type="submission" date="2013-12" db="EMBL/GenBank/DDBJ databases">
        <title>The Genome Sequence of Candida albicans P78048.</title>
        <authorList>
            <consortium name="The Broad Institute Genome Sequencing Platform"/>
            <consortium name="The Broad Institute Genome Sequencing Center for Infectious Disease"/>
            <person name="Cuomo C."/>
            <person name="Bennett R."/>
            <person name="Hirakawa M."/>
            <person name="Noverr M."/>
            <person name="Mitchell A."/>
            <person name="Young S.K."/>
            <person name="Zeng Q."/>
            <person name="Gargeya S."/>
            <person name="Fitzgerald M."/>
            <person name="Abouelleil A."/>
            <person name="Alvarado L."/>
            <person name="Berlin A.M."/>
            <person name="Chapman S.B."/>
            <person name="Dewar J."/>
            <person name="Goldberg J."/>
            <person name="Griggs A."/>
            <person name="Gujja S."/>
            <person name="Hansen M."/>
            <person name="Howarth C."/>
            <person name="Imamovic A."/>
            <person name="Larimer J."/>
            <person name="McCowan C."/>
            <person name="Murphy C."/>
            <person name="Pearson M."/>
            <person name="Priest M."/>
            <person name="Roberts A."/>
            <person name="Saif S."/>
            <person name="Shea T."/>
            <person name="Sykes S."/>
            <person name="Wortman J."/>
            <person name="Nusbaum C."/>
            <person name="Birren B."/>
        </authorList>
    </citation>
    <scope>NUCLEOTIDE SEQUENCE [LARGE SCALE GENOMIC DNA]</scope>
    <source>
        <strain evidence="7 8">P78048</strain>
    </source>
</reference>
<dbReference type="EMBL" id="AJIX01000027">
    <property type="protein sequence ID" value="KGR09152.1"/>
    <property type="molecule type" value="Genomic_DNA"/>
</dbReference>
<evidence type="ECO:0000259" key="6">
    <source>
        <dbReference type="Pfam" id="PF04991"/>
    </source>
</evidence>
<feature type="region of interest" description="Disordered" evidence="5">
    <location>
        <begin position="129"/>
        <end position="149"/>
    </location>
</feature>
<evidence type="ECO:0000256" key="3">
    <source>
        <dbReference type="ARBA" id="ARBA00022989"/>
    </source>
</evidence>
<dbReference type="Pfam" id="PF04991">
    <property type="entry name" value="LicD"/>
    <property type="match status" value="2"/>
</dbReference>
<evidence type="ECO:0000256" key="2">
    <source>
        <dbReference type="ARBA" id="ARBA00022692"/>
    </source>
</evidence>
<dbReference type="GO" id="GO:0009100">
    <property type="term" value="P:glycoprotein metabolic process"/>
    <property type="evidence" value="ECO:0007669"/>
    <property type="project" value="UniProtKB-ARBA"/>
</dbReference>
<feature type="domain" description="LicD/FKTN/FKRP nucleotidyltransferase" evidence="6">
    <location>
        <begin position="728"/>
        <end position="784"/>
    </location>
</feature>
<organism evidence="7 8">
    <name type="scientific">Candida albicans P78048</name>
    <dbReference type="NCBI Taxonomy" id="1094989"/>
    <lineage>
        <taxon>Eukaryota</taxon>
        <taxon>Fungi</taxon>
        <taxon>Dikarya</taxon>
        <taxon>Ascomycota</taxon>
        <taxon>Saccharomycotina</taxon>
        <taxon>Pichiomycetes</taxon>
        <taxon>Debaryomycetaceae</taxon>
        <taxon>Candida/Lodderomyces clade</taxon>
        <taxon>Candida</taxon>
    </lineage>
</organism>
<proteinExistence type="predicted"/>
<feature type="region of interest" description="Disordered" evidence="5">
    <location>
        <begin position="241"/>
        <end position="287"/>
    </location>
</feature>
<evidence type="ECO:0000256" key="4">
    <source>
        <dbReference type="ARBA" id="ARBA00023136"/>
    </source>
</evidence>
<dbReference type="GO" id="GO:0016020">
    <property type="term" value="C:membrane"/>
    <property type="evidence" value="ECO:0007669"/>
    <property type="project" value="UniProtKB-SubCell"/>
</dbReference>
<keyword evidence="3" id="KW-1133">Transmembrane helix</keyword>
<comment type="subcellular location">
    <subcellularLocation>
        <location evidence="1">Membrane</location>
        <topology evidence="1">Single-pass membrane protein</topology>
    </subcellularLocation>
</comment>
<keyword evidence="4" id="KW-0472">Membrane</keyword>
<keyword evidence="2" id="KW-0812">Transmembrane</keyword>
<dbReference type="Proteomes" id="UP000030161">
    <property type="component" value="Unassembled WGS sequence"/>
</dbReference>
<sequence length="997" mass="116241">MSNTIPQYFIRIFNLIFSARRKNFQLALISGLLFFGSFAILSTTSYSKKFNYFDDLILKIYDYNYLTNNYNIDYLAKNDPEAYFNVKVQQIVDEKKQHDLESKFWSLDTKINDDQATLQIPAYFTYNKPRDNKNLEDSEQSSKPVEKPLIQPFDPRFTLAMYYYYLDQQMTTAHHDSSSSSSGNSITVPFNWYDWVDMSVLNKYLLAPNKDKPDCSILDAHEDARKIETEKKKMEKLAKQWDENKRKAEEEKKKAEEDKKKEEEEKKKAEEEEKQRHEQEKQALEEDKKKLEEEKKKIEEEKNKLQEQQQQQQQEEKANDGNQEHSKFVKRDDEIKMSTSQDKSDSDADRAKIDMTTFFNEAFEKLSDEDKASVAKDVEDAVKKITQPSSWCVPNAKLSIDHSDKQIVHPGFNVFKSPGRTTPQKAIIAGKSFLYSYAPPPSSILFLTSEGSYSVNVQHSAPLLRNGIPESYLANNNFDVSLNVLQQLHKLKKNHKPDTAKVINDYLLHIPKESFKYDPDSIIFDYTKRLDKGEKLTIKELKYLQSLEYSKDKVAHGGPPKYFAESRLIGTTVGDHYDWRFFNGVQFGTVDQSLTLHRLIRTWLSFTRKSGITTWIAHGSLLSWYWNGMAFPWDNDIDVQVPIMDLHKLSLQFNQTIVVEDPEDGFGRYFLDIGSFITLREKGNGNNNIDARFIDIDTGLYIDITALALSNSETPKSDLAELPKNFEIKDNNYKPANELLQIYNCRNNHFNSYDELSPLMKSSVEGEIGYIPSRYSTILTREYRSGLSSNSHGGYIFIAKLRLWVKEEDLYYFIKHRDQWTKYHSFNTKLSQDPSNTLLQDYSYLMSEQEYENLQYSTDLEHDNPFKKTKKPLELKNSELEKLKHMNESELLQFLNNDDILIQFFNAKEFTSFHESEIMQLTFGKSTAKLMSSAIDFPPIKYEPYLYKLNHDLDTFENKVDRYLALQDAYQQEHNNSPSGGSDNGFMEIEEDLDFAF</sequence>